<evidence type="ECO:0000259" key="4">
    <source>
        <dbReference type="Pfam" id="PF00561"/>
    </source>
</evidence>
<feature type="active site" description="Nucleophile" evidence="2 3">
    <location>
        <position position="137"/>
    </location>
</feature>
<comment type="caution">
    <text evidence="5">The sequence shown here is derived from an EMBL/GenBank/DDBJ whole genome shotgun (WGS) entry which is preliminary data.</text>
</comment>
<reference evidence="5" key="1">
    <citation type="submission" date="2022-06" db="EMBL/GenBank/DDBJ databases">
        <title>Gracilimonas sp. CAU 1638 isolated from sea sediment.</title>
        <authorList>
            <person name="Kim W."/>
        </authorList>
    </citation>
    <scope>NUCLEOTIDE SEQUENCE</scope>
    <source>
        <strain evidence="5">CAU 1638</strain>
    </source>
</reference>
<evidence type="ECO:0000256" key="3">
    <source>
        <dbReference type="PIRSR" id="PIRSR000443-1"/>
    </source>
</evidence>
<dbReference type="PANTHER" id="PTHR32268:SF11">
    <property type="entry name" value="HOMOSERINE O-ACETYLTRANSFERASE"/>
    <property type="match status" value="1"/>
</dbReference>
<dbReference type="PANTHER" id="PTHR32268">
    <property type="entry name" value="HOMOSERINE O-ACETYLTRANSFERASE"/>
    <property type="match status" value="1"/>
</dbReference>
<dbReference type="InterPro" id="IPR000073">
    <property type="entry name" value="AB_hydrolase_1"/>
</dbReference>
<evidence type="ECO:0000313" key="6">
    <source>
        <dbReference type="Proteomes" id="UP001139125"/>
    </source>
</evidence>
<dbReference type="InterPro" id="IPR008220">
    <property type="entry name" value="HAT_MetX-like"/>
</dbReference>
<feature type="domain" description="AB hydrolase-1" evidence="4">
    <location>
        <begin position="41"/>
        <end position="326"/>
    </location>
</feature>
<comment type="pathway">
    <text evidence="2">Amino-acid biosynthesis; L-methionine biosynthesis via de novo pathway; O-acetyl-L-homoserine from L-homoserine: step 1/1.</text>
</comment>
<dbReference type="InterPro" id="IPR029058">
    <property type="entry name" value="AB_hydrolase_fold"/>
</dbReference>
<comment type="similarity">
    <text evidence="2">Belongs to the AB hydrolase superfamily. MetX family.</text>
</comment>
<dbReference type="NCBIfam" id="TIGR01392">
    <property type="entry name" value="homoserO_Ac_trn"/>
    <property type="match status" value="1"/>
</dbReference>
<evidence type="ECO:0000256" key="1">
    <source>
        <dbReference type="ARBA" id="ARBA00022679"/>
    </source>
</evidence>
<protein>
    <recommendedName>
        <fullName evidence="2">Homoserine O-acetyltransferase</fullName>
        <shortName evidence="2">HAT</shortName>
        <ecNumber evidence="2">2.3.1.31</ecNumber>
    </recommendedName>
    <alternativeName>
        <fullName evidence="2">Homoserine transacetylase</fullName>
        <shortName evidence="2">HTA</shortName>
    </alternativeName>
</protein>
<dbReference type="EMBL" id="JANDBC010000002">
    <property type="protein sequence ID" value="MCP9292415.1"/>
    <property type="molecule type" value="Genomic_DNA"/>
</dbReference>
<dbReference type="NCBIfam" id="NF001209">
    <property type="entry name" value="PRK00175.1"/>
    <property type="match status" value="1"/>
</dbReference>
<keyword evidence="2" id="KW-0486">Methionine biosynthesis</keyword>
<dbReference type="RefSeq" id="WP_255135299.1">
    <property type="nucleotide sequence ID" value="NZ_JANDBC010000002.1"/>
</dbReference>
<dbReference type="PIRSF" id="PIRSF000443">
    <property type="entry name" value="Homoser_Ac_trans"/>
    <property type="match status" value="1"/>
</dbReference>
<feature type="binding site" evidence="2">
    <location>
        <position position="205"/>
    </location>
    <ligand>
        <name>substrate</name>
    </ligand>
</feature>
<feature type="active site" evidence="2 3">
    <location>
        <position position="322"/>
    </location>
</feature>
<evidence type="ECO:0000256" key="2">
    <source>
        <dbReference type="HAMAP-Rule" id="MF_00296"/>
    </source>
</evidence>
<keyword evidence="6" id="KW-1185">Reference proteome</keyword>
<accession>A0A9X2L526</accession>
<dbReference type="AlphaFoldDB" id="A0A9X2L526"/>
<sequence length="348" mass="38922">MNKDIKITTLNKSWTTESGYSFSHVDIAWKSWGTLNKSRDNVILICHALTGHAAADEWFSGLFDKGGILNPEKHFILCINIPGSCYGSTGPASINPETGKPWQADFPDITIRDIVAFQQLLLDHWDIQGIELVIGGSLGGMTALEFAIMDDRIKSAALFAMGKSHSPWAIGISQAQRMAIHADERWNNGFYDPKNPPTKGLTAARAMAMLTYRTPENYARKFGREVHPEKRIFQVESYLNYQGEKLAGRFDANSYITLSKAMDSHDVSRGRGSFEEVLGGVHQPVLIVGFESDKLYPLSEQQELAKLIPNSRLAELKSPYGHDSFLIEFDQLNTQLHSFYHSLTEVKP</sequence>
<dbReference type="GO" id="GO:0005737">
    <property type="term" value="C:cytoplasm"/>
    <property type="evidence" value="ECO:0007669"/>
    <property type="project" value="UniProtKB-SubCell"/>
</dbReference>
<keyword evidence="2" id="KW-0028">Amino-acid biosynthesis</keyword>
<feature type="binding site" evidence="2">
    <location>
        <position position="323"/>
    </location>
    <ligand>
        <name>substrate</name>
    </ligand>
</feature>
<dbReference type="GO" id="GO:0004414">
    <property type="term" value="F:homoserine O-acetyltransferase activity"/>
    <property type="evidence" value="ECO:0007669"/>
    <property type="project" value="UniProtKB-UniRule"/>
</dbReference>
<dbReference type="GO" id="GO:0009092">
    <property type="term" value="P:homoserine metabolic process"/>
    <property type="evidence" value="ECO:0007669"/>
    <property type="project" value="TreeGrafter"/>
</dbReference>
<comment type="subunit">
    <text evidence="2">Homodimer.</text>
</comment>
<feature type="active site" evidence="2 3">
    <location>
        <position position="293"/>
    </location>
</feature>
<dbReference type="Gene3D" id="3.40.50.1820">
    <property type="entry name" value="alpha/beta hydrolase"/>
    <property type="match status" value="1"/>
</dbReference>
<dbReference type="GO" id="GO:0009086">
    <property type="term" value="P:methionine biosynthetic process"/>
    <property type="evidence" value="ECO:0007669"/>
    <property type="project" value="UniProtKB-UniRule"/>
</dbReference>
<dbReference type="EC" id="2.3.1.31" evidence="2"/>
<dbReference type="HAMAP" id="MF_00296">
    <property type="entry name" value="MetX_acyltransf"/>
    <property type="match status" value="1"/>
</dbReference>
<proteinExistence type="inferred from homology"/>
<keyword evidence="2" id="KW-0963">Cytoplasm</keyword>
<comment type="subcellular location">
    <subcellularLocation>
        <location evidence="2">Cytoplasm</location>
    </subcellularLocation>
</comment>
<dbReference type="SUPFAM" id="SSF53474">
    <property type="entry name" value="alpha/beta-Hydrolases"/>
    <property type="match status" value="1"/>
</dbReference>
<gene>
    <name evidence="5" type="primary">metX</name>
    <name evidence="2" type="synonym">metXA</name>
    <name evidence="5" type="ORF">NM125_12580</name>
</gene>
<comment type="caution">
    <text evidence="2">Lacks conserved residue(s) required for the propagation of feature annotation.</text>
</comment>
<comment type="function">
    <text evidence="2">Transfers an acetyl group from acetyl-CoA to L-homoserine, forming acetyl-L-homoserine.</text>
</comment>
<comment type="catalytic activity">
    <reaction evidence="2">
        <text>L-homoserine + acetyl-CoA = O-acetyl-L-homoserine + CoA</text>
        <dbReference type="Rhea" id="RHEA:13701"/>
        <dbReference type="ChEBI" id="CHEBI:57287"/>
        <dbReference type="ChEBI" id="CHEBI:57288"/>
        <dbReference type="ChEBI" id="CHEBI:57476"/>
        <dbReference type="ChEBI" id="CHEBI:57716"/>
        <dbReference type="EC" id="2.3.1.31"/>
    </reaction>
</comment>
<organism evidence="5 6">
    <name type="scientific">Gracilimonas sediminicola</name>
    <dbReference type="NCBI Taxonomy" id="2952158"/>
    <lineage>
        <taxon>Bacteria</taxon>
        <taxon>Pseudomonadati</taxon>
        <taxon>Balneolota</taxon>
        <taxon>Balneolia</taxon>
        <taxon>Balneolales</taxon>
        <taxon>Balneolaceae</taxon>
        <taxon>Gracilimonas</taxon>
    </lineage>
</organism>
<dbReference type="Pfam" id="PF00561">
    <property type="entry name" value="Abhydrolase_1"/>
    <property type="match status" value="1"/>
</dbReference>
<dbReference type="Proteomes" id="UP001139125">
    <property type="component" value="Unassembled WGS sequence"/>
</dbReference>
<keyword evidence="1 2" id="KW-0808">Transferase</keyword>
<name>A0A9X2L526_9BACT</name>
<keyword evidence="2 5" id="KW-0012">Acyltransferase</keyword>
<evidence type="ECO:0000313" key="5">
    <source>
        <dbReference type="EMBL" id="MCP9292415.1"/>
    </source>
</evidence>